<dbReference type="EMBL" id="UGMS01000001">
    <property type="protein sequence ID" value="STV71971.1"/>
    <property type="molecule type" value="Genomic_DNA"/>
</dbReference>
<name>A0A443WAR0_9ENTR</name>
<sequence length="265" mass="28988">MIIEKLVGADICKTVNAGSVPLDSYTFASPALTKNAGGNFMAASNGDTEKEAQFRMNQTGNIFYVSTTPELTHRTKDLFDSVTVLFAAMTAALHETKKSLFDYEAWSNLIGGSGFFVEVQKTRNMMTIKNSGVTVNTQIIQQLLPGLSGGSAMEIAKGVLSAVNGEFQAVERDENAKLGHILFICEELFGAPSVTVRLFFASKKSHSAITQSPCHKSVTTTFEQLQESNTFLFVSPDTIAKYAKLFTEQPEEYTNLIGRLKELIK</sequence>
<reference evidence="4 5" key="1">
    <citation type="submission" date="2018-06" db="EMBL/GenBank/DDBJ databases">
        <authorList>
            <consortium name="Pathogen Informatics"/>
            <person name="Doyle S."/>
        </authorList>
    </citation>
    <scope>NUCLEOTIDE SEQUENCE [LARGE SCALE GENOMIC DNA]</scope>
    <source>
        <strain evidence="3 4">NCTC11685</strain>
        <strain evidence="2 5">NCTC11694</strain>
    </source>
</reference>
<dbReference type="Proteomes" id="UP000255050">
    <property type="component" value="Unassembled WGS sequence"/>
</dbReference>
<evidence type="ECO:0000313" key="4">
    <source>
        <dbReference type="Proteomes" id="UP000254863"/>
    </source>
</evidence>
<proteinExistence type="predicted"/>
<dbReference type="RefSeq" id="WP_064375766.1">
    <property type="nucleotide sequence ID" value="NZ_CABEJA010000011.1"/>
</dbReference>
<evidence type="ECO:0000313" key="5">
    <source>
        <dbReference type="Proteomes" id="UP000255050"/>
    </source>
</evidence>
<protein>
    <submittedName>
        <fullName evidence="1 2">Zyg1</fullName>
    </submittedName>
</protein>
<evidence type="ECO:0000313" key="6">
    <source>
        <dbReference type="Proteomes" id="UP001159937"/>
    </source>
</evidence>
<dbReference type="AlphaFoldDB" id="A0A443WAR0"/>
<comment type="caution">
    <text evidence="1">The sequence shown here is derived from an EMBL/GenBank/DDBJ whole genome shotgun (WGS) entry which is preliminary data.</text>
</comment>
<dbReference type="EMBL" id="JAOCBF010000030">
    <property type="protein sequence ID" value="MDH0965149.1"/>
    <property type="molecule type" value="Genomic_DNA"/>
</dbReference>
<evidence type="ECO:0000313" key="2">
    <source>
        <dbReference type="EMBL" id="STR39572.1"/>
    </source>
</evidence>
<evidence type="ECO:0000313" key="1">
    <source>
        <dbReference type="EMBL" id="MDH0965149.1"/>
    </source>
</evidence>
<dbReference type="Proteomes" id="UP001159937">
    <property type="component" value="Unassembled WGS sequence"/>
</dbReference>
<accession>A0A443WAR0</accession>
<gene>
    <name evidence="1" type="ORF">N5C89_20140</name>
    <name evidence="3" type="ORF">NCTC11685_00558</name>
    <name evidence="2" type="ORF">NCTC11694_00713</name>
</gene>
<evidence type="ECO:0000313" key="3">
    <source>
        <dbReference type="EMBL" id="STV71971.1"/>
    </source>
</evidence>
<dbReference type="EMBL" id="UGJR01000002">
    <property type="protein sequence ID" value="STR39572.1"/>
    <property type="molecule type" value="Genomic_DNA"/>
</dbReference>
<organism evidence="1 6">
    <name type="scientific">Klebsiella michiganensis</name>
    <dbReference type="NCBI Taxonomy" id="1134687"/>
    <lineage>
        <taxon>Bacteria</taxon>
        <taxon>Pseudomonadati</taxon>
        <taxon>Pseudomonadota</taxon>
        <taxon>Gammaproteobacteria</taxon>
        <taxon>Enterobacterales</taxon>
        <taxon>Enterobacteriaceae</taxon>
        <taxon>Klebsiella/Raoultella group</taxon>
        <taxon>Klebsiella</taxon>
    </lineage>
</organism>
<reference evidence="1" key="2">
    <citation type="submission" date="2022-09" db="EMBL/GenBank/DDBJ databases">
        <title>Intensive care unit water sources are persistently colonized with multi-drug resistant bacteria and are the site of extensive horizontal gene transfer of antibiotic resistance genes.</title>
        <authorList>
            <person name="Diorio-Toth L."/>
        </authorList>
    </citation>
    <scope>NUCLEOTIDE SEQUENCE</scope>
    <source>
        <strain evidence="1">GD03918</strain>
    </source>
</reference>
<dbReference type="Proteomes" id="UP000254863">
    <property type="component" value="Unassembled WGS sequence"/>
</dbReference>